<dbReference type="PROSITE" id="PS50004">
    <property type="entry name" value="C2"/>
    <property type="match status" value="1"/>
</dbReference>
<dbReference type="GO" id="GO:0030276">
    <property type="term" value="F:clathrin binding"/>
    <property type="evidence" value="ECO:0007669"/>
    <property type="project" value="TreeGrafter"/>
</dbReference>
<dbReference type="Proteomes" id="UP001054945">
    <property type="component" value="Unassembled WGS sequence"/>
</dbReference>
<dbReference type="GO" id="GO:0005886">
    <property type="term" value="C:plasma membrane"/>
    <property type="evidence" value="ECO:0007669"/>
    <property type="project" value="TreeGrafter"/>
</dbReference>
<dbReference type="GO" id="GO:0005509">
    <property type="term" value="F:calcium ion binding"/>
    <property type="evidence" value="ECO:0007669"/>
    <property type="project" value="TreeGrafter"/>
</dbReference>
<organism evidence="3 4">
    <name type="scientific">Caerostris extrusa</name>
    <name type="common">Bark spider</name>
    <name type="synonym">Caerostris bankana</name>
    <dbReference type="NCBI Taxonomy" id="172846"/>
    <lineage>
        <taxon>Eukaryota</taxon>
        <taxon>Metazoa</taxon>
        <taxon>Ecdysozoa</taxon>
        <taxon>Arthropoda</taxon>
        <taxon>Chelicerata</taxon>
        <taxon>Arachnida</taxon>
        <taxon>Araneae</taxon>
        <taxon>Araneomorphae</taxon>
        <taxon>Entelegynae</taxon>
        <taxon>Araneoidea</taxon>
        <taxon>Araneidae</taxon>
        <taxon>Caerostris</taxon>
    </lineage>
</organism>
<dbReference type="InterPro" id="IPR000008">
    <property type="entry name" value="C2_dom"/>
</dbReference>
<dbReference type="PANTHER" id="PTHR10024">
    <property type="entry name" value="SYNAPTOTAGMIN"/>
    <property type="match status" value="1"/>
</dbReference>
<feature type="domain" description="C2" evidence="2">
    <location>
        <begin position="1"/>
        <end position="115"/>
    </location>
</feature>
<reference evidence="3 4" key="1">
    <citation type="submission" date="2021-06" db="EMBL/GenBank/DDBJ databases">
        <title>Caerostris extrusa draft genome.</title>
        <authorList>
            <person name="Kono N."/>
            <person name="Arakawa K."/>
        </authorList>
    </citation>
    <scope>NUCLEOTIDE SEQUENCE [LARGE SCALE GENOMIC DNA]</scope>
</reference>
<dbReference type="GO" id="GO:0070382">
    <property type="term" value="C:exocytic vesicle"/>
    <property type="evidence" value="ECO:0007669"/>
    <property type="project" value="TreeGrafter"/>
</dbReference>
<dbReference type="GO" id="GO:0017156">
    <property type="term" value="P:calcium-ion regulated exocytosis"/>
    <property type="evidence" value="ECO:0007669"/>
    <property type="project" value="TreeGrafter"/>
</dbReference>
<feature type="signal peptide" evidence="1">
    <location>
        <begin position="1"/>
        <end position="19"/>
    </location>
</feature>
<evidence type="ECO:0000256" key="1">
    <source>
        <dbReference type="SAM" id="SignalP"/>
    </source>
</evidence>
<dbReference type="GO" id="GO:0005544">
    <property type="term" value="F:calcium-dependent phospholipid binding"/>
    <property type="evidence" value="ECO:0007669"/>
    <property type="project" value="TreeGrafter"/>
</dbReference>
<keyword evidence="4" id="KW-1185">Reference proteome</keyword>
<protein>
    <recommendedName>
        <fullName evidence="2">C2 domain-containing protein</fullName>
    </recommendedName>
</protein>
<evidence type="ECO:0000313" key="3">
    <source>
        <dbReference type="EMBL" id="GIY32816.1"/>
    </source>
</evidence>
<gene>
    <name evidence="3" type="ORF">CEXT_633401</name>
</gene>
<evidence type="ECO:0000313" key="4">
    <source>
        <dbReference type="Proteomes" id="UP001054945"/>
    </source>
</evidence>
<dbReference type="AlphaFoldDB" id="A0AAV4SJ11"/>
<sequence length="225" mass="25305">MFLVEFLYNVAIFPPLVSALDLGTLSTKGFNDPYVKVSLIPEGGLEAEEDRHQEELLGSVLQRDLQVPVTYDELADKSLLFEVFDYDRYSRNDVTGEVRIQMCEVDITSEIEVWSEIQKSGKGINGQCLRQGLLMGYQPPMSMTRLIDNELSMTMRNLMDRVATANVYDKVSLDRPEILLSLSYLPSAGRLTLVVLKAAHLVSPDTKDFPGNITIHTHSDNLFCI</sequence>
<dbReference type="GO" id="GO:0001786">
    <property type="term" value="F:phosphatidylserine binding"/>
    <property type="evidence" value="ECO:0007669"/>
    <property type="project" value="TreeGrafter"/>
</dbReference>
<dbReference type="GO" id="GO:0000149">
    <property type="term" value="F:SNARE binding"/>
    <property type="evidence" value="ECO:0007669"/>
    <property type="project" value="TreeGrafter"/>
</dbReference>
<dbReference type="PANTHER" id="PTHR10024:SF378">
    <property type="entry name" value="SYNAPTOTAGMIN BETA, ISOFORM D"/>
    <property type="match status" value="1"/>
</dbReference>
<comment type="caution">
    <text evidence="3">The sequence shown here is derived from an EMBL/GenBank/DDBJ whole genome shotgun (WGS) entry which is preliminary data.</text>
</comment>
<evidence type="ECO:0000259" key="2">
    <source>
        <dbReference type="PROSITE" id="PS50004"/>
    </source>
</evidence>
<keyword evidence="1" id="KW-0732">Signal</keyword>
<accession>A0AAV4SJ11</accession>
<dbReference type="Pfam" id="PF00168">
    <property type="entry name" value="C2"/>
    <property type="match status" value="1"/>
</dbReference>
<name>A0AAV4SJ11_CAEEX</name>
<dbReference type="SUPFAM" id="SSF49562">
    <property type="entry name" value="C2 domain (Calcium/lipid-binding domain, CaLB)"/>
    <property type="match status" value="1"/>
</dbReference>
<proteinExistence type="predicted"/>
<feature type="chain" id="PRO_5043371750" description="C2 domain-containing protein" evidence="1">
    <location>
        <begin position="20"/>
        <end position="225"/>
    </location>
</feature>
<dbReference type="InterPro" id="IPR035892">
    <property type="entry name" value="C2_domain_sf"/>
</dbReference>
<dbReference type="Gene3D" id="2.60.40.150">
    <property type="entry name" value="C2 domain"/>
    <property type="match status" value="1"/>
</dbReference>
<dbReference type="EMBL" id="BPLR01009552">
    <property type="protein sequence ID" value="GIY32816.1"/>
    <property type="molecule type" value="Genomic_DNA"/>
</dbReference>